<sequence>MYIAVLLLLLTITICCGRKIELSGEQILKDGEPFRIISGSMHYFRHHPDQWEDRILKLKAMGLNTISTYVAWNLHNPEIDEYYFESIANIELFIQIVQRNNMYLLLRPGPYICAEWELGGIPYWVLGNENIQIRTSNQLWLNEVNKWYKVFFGKISKYLYSNGGNIIFVQVENEYGFYGCDHKYIEWLYNETYQYVGDNNIIYTTDAPDRSQLNCASYSKSYTTVDFGVRDAKPAFNLQREFQKTGPYMNSEFYPGWLSHWKDKYPRVDTTGIINTMVQMLDLGASFNFYMAIGGTNFGFYAGANGEGNSIQVDTTSYDYDAPLSEAGDCTSKCIAIRNKLQDYYIDSLPKMPPNTTKMGYGDIKFTKSSILWDNLALLTTHTVSNDLPLNFEKLNIAYGYVIYESYISDTSSNKKLKINSIRDLVIVYINDLLVTKLEREQSGKEINIGNMNGKLLLLVENNGRINFGGGMIDRKGISGVYVNNKLISNWKMSTLPMNNKLNEITFSSTIIKNGPTFYWGSLFKTDDIVADTWIDVRGWSKGHIYVNGFNIGKYWEPSPPQHALFVPGPLLVKGVNEIIVFDQDHCNDDAKMVSIDHPLLE</sequence>
<evidence type="ECO:0000256" key="3">
    <source>
        <dbReference type="ARBA" id="ARBA00022801"/>
    </source>
</evidence>
<dbReference type="InterPro" id="IPR008979">
    <property type="entry name" value="Galactose-bd-like_sf"/>
</dbReference>
<dbReference type="InterPro" id="IPR031330">
    <property type="entry name" value="Gly_Hdrlase_35_cat"/>
</dbReference>
<keyword evidence="2 8" id="KW-0732">Signal</keyword>
<dbReference type="InterPro" id="IPR017853">
    <property type="entry name" value="GH"/>
</dbReference>
<feature type="chain" id="PRO_5025062303" evidence="8">
    <location>
        <begin position="18"/>
        <end position="602"/>
    </location>
</feature>
<feature type="domain" description="Glycoside hydrolase 35 catalytic" evidence="9">
    <location>
        <begin position="26"/>
        <end position="342"/>
    </location>
</feature>
<evidence type="ECO:0000256" key="2">
    <source>
        <dbReference type="ARBA" id="ARBA00022729"/>
    </source>
</evidence>
<feature type="domain" description="Beta-galactosidase galactose-binding" evidence="11">
    <location>
        <begin position="516"/>
        <end position="577"/>
    </location>
</feature>
<reference evidence="12" key="1">
    <citation type="journal article" date="2019" name="Mol. Biol. Evol.">
        <title>Ancient Adaptive Lateral Gene Transfers in the Symbiotic Opalina - Blastocystis Stramenopile Lineage.</title>
        <authorList>
            <person name="Yubuki N."/>
            <person name="Galindo L.J."/>
            <person name="Reboul G."/>
            <person name="Lopez-Garcia P."/>
            <person name="Brown M.W."/>
            <person name="Pollet N."/>
            <person name="Moreira D."/>
        </authorList>
    </citation>
    <scope>NUCLEOTIDE SEQUENCE</scope>
    <source>
        <strain evidence="12">Opal32</strain>
    </source>
</reference>
<dbReference type="SUPFAM" id="SSF49785">
    <property type="entry name" value="Galactose-binding domain-like"/>
    <property type="match status" value="1"/>
</dbReference>
<dbReference type="Pfam" id="PF01301">
    <property type="entry name" value="Glyco_hydro_35"/>
    <property type="match status" value="1"/>
</dbReference>
<evidence type="ECO:0000259" key="11">
    <source>
        <dbReference type="Pfam" id="PF21467"/>
    </source>
</evidence>
<evidence type="ECO:0000256" key="1">
    <source>
        <dbReference type="ARBA" id="ARBA00009809"/>
    </source>
</evidence>
<dbReference type="EMBL" id="MN167392">
    <property type="protein sequence ID" value="QGJ83567.1"/>
    <property type="molecule type" value="mRNA"/>
</dbReference>
<evidence type="ECO:0000256" key="8">
    <source>
        <dbReference type="SAM" id="SignalP"/>
    </source>
</evidence>
<dbReference type="Gene3D" id="2.60.120.260">
    <property type="entry name" value="Galactose-binding domain-like"/>
    <property type="match status" value="2"/>
</dbReference>
<keyword evidence="3" id="KW-0378">Hydrolase</keyword>
<evidence type="ECO:0000256" key="7">
    <source>
        <dbReference type="RuleBase" id="RU003679"/>
    </source>
</evidence>
<proteinExistence type="evidence at transcript level"/>
<evidence type="ECO:0000313" key="12">
    <source>
        <dbReference type="EMBL" id="QGJ83567.1"/>
    </source>
</evidence>
<dbReference type="AlphaFoldDB" id="A0A649UZG6"/>
<dbReference type="Pfam" id="PF21317">
    <property type="entry name" value="BetaGal_ABD_1"/>
    <property type="match status" value="1"/>
</dbReference>
<dbReference type="FunFam" id="3.20.20.80:FF:000017">
    <property type="entry name" value="Beta-galactosidase"/>
    <property type="match status" value="1"/>
</dbReference>
<dbReference type="Pfam" id="PF21467">
    <property type="entry name" value="BetaGal_gal-bd"/>
    <property type="match status" value="1"/>
</dbReference>
<dbReference type="SUPFAM" id="SSF51445">
    <property type="entry name" value="(Trans)glycosidases"/>
    <property type="match status" value="1"/>
</dbReference>
<evidence type="ECO:0000259" key="10">
    <source>
        <dbReference type="Pfam" id="PF21317"/>
    </source>
</evidence>
<dbReference type="PANTHER" id="PTHR23421">
    <property type="entry name" value="BETA-GALACTOSIDASE RELATED"/>
    <property type="match status" value="1"/>
</dbReference>
<evidence type="ECO:0000259" key="9">
    <source>
        <dbReference type="Pfam" id="PF01301"/>
    </source>
</evidence>
<dbReference type="InterPro" id="IPR048913">
    <property type="entry name" value="BetaGal_gal-bd"/>
</dbReference>
<dbReference type="PRINTS" id="PR00742">
    <property type="entry name" value="GLHYDRLASE35"/>
</dbReference>
<keyword evidence="5" id="KW-0326">Glycosidase</keyword>
<evidence type="ECO:0000256" key="4">
    <source>
        <dbReference type="ARBA" id="ARBA00023180"/>
    </source>
</evidence>
<organism evidence="12">
    <name type="scientific">Opalinidae sp</name>
    <dbReference type="NCBI Taxonomy" id="2059444"/>
    <lineage>
        <taxon>Eukaryota</taxon>
        <taxon>Sar</taxon>
        <taxon>Stramenopiles</taxon>
        <taxon>Bigyra</taxon>
        <taxon>Opalozoa</taxon>
        <taxon>Opalinata</taxon>
        <taxon>Opalinidae</taxon>
    </lineage>
</organism>
<protein>
    <submittedName>
        <fullName evidence="12">Beta-galactosidase</fullName>
    </submittedName>
</protein>
<keyword evidence="4" id="KW-0325">Glycoprotein</keyword>
<feature type="active site" description="Proton donor" evidence="6">
    <location>
        <position position="174"/>
    </location>
</feature>
<dbReference type="GO" id="GO:0005975">
    <property type="term" value="P:carbohydrate metabolic process"/>
    <property type="evidence" value="ECO:0007669"/>
    <property type="project" value="InterPro"/>
</dbReference>
<accession>A0A649UZG6</accession>
<feature type="active site" description="Nucleophile" evidence="6">
    <location>
        <position position="252"/>
    </location>
</feature>
<evidence type="ECO:0000256" key="6">
    <source>
        <dbReference type="PIRSR" id="PIRSR006336-1"/>
    </source>
</evidence>
<comment type="similarity">
    <text evidence="1 7">Belongs to the glycosyl hydrolase 35 family.</text>
</comment>
<dbReference type="Gene3D" id="3.20.20.80">
    <property type="entry name" value="Glycosidases"/>
    <property type="match status" value="1"/>
</dbReference>
<dbReference type="InterPro" id="IPR048912">
    <property type="entry name" value="BetaGal1-like_ABD1"/>
</dbReference>
<dbReference type="InterPro" id="IPR001944">
    <property type="entry name" value="Glycoside_Hdrlase_35"/>
</dbReference>
<name>A0A649UZG6_9STRA</name>
<evidence type="ECO:0000256" key="5">
    <source>
        <dbReference type="ARBA" id="ARBA00023295"/>
    </source>
</evidence>
<dbReference type="GO" id="GO:0004565">
    <property type="term" value="F:beta-galactosidase activity"/>
    <property type="evidence" value="ECO:0007669"/>
    <property type="project" value="InterPro"/>
</dbReference>
<feature type="signal peptide" evidence="8">
    <location>
        <begin position="1"/>
        <end position="17"/>
    </location>
</feature>
<dbReference type="InterPro" id="IPR026283">
    <property type="entry name" value="B-gal_1-like"/>
</dbReference>
<feature type="domain" description="Beta-galactosidase 1-like first all-beta" evidence="10">
    <location>
        <begin position="389"/>
        <end position="496"/>
    </location>
</feature>
<dbReference type="PIRSF" id="PIRSF006336">
    <property type="entry name" value="B-gal"/>
    <property type="match status" value="1"/>
</dbReference>